<keyword evidence="1" id="KW-0472">Membrane</keyword>
<evidence type="ECO:0000313" key="3">
    <source>
        <dbReference type="Proteomes" id="UP000180088"/>
    </source>
</evidence>
<feature type="transmembrane region" description="Helical" evidence="1">
    <location>
        <begin position="196"/>
        <end position="215"/>
    </location>
</feature>
<name>A0A1S1WX90_9NEIS</name>
<keyword evidence="1" id="KW-0812">Transmembrane</keyword>
<keyword evidence="1" id="KW-1133">Transmembrane helix</keyword>
<feature type="transmembrane region" description="Helical" evidence="1">
    <location>
        <begin position="421"/>
        <end position="441"/>
    </location>
</feature>
<dbReference type="Proteomes" id="UP000180088">
    <property type="component" value="Unassembled WGS sequence"/>
</dbReference>
<feature type="transmembrane region" description="Helical" evidence="1">
    <location>
        <begin position="612"/>
        <end position="631"/>
    </location>
</feature>
<feature type="transmembrane region" description="Helical" evidence="1">
    <location>
        <begin position="381"/>
        <end position="400"/>
    </location>
</feature>
<dbReference type="STRING" id="1903179.BI347_18655"/>
<feature type="transmembrane region" description="Helical" evidence="1">
    <location>
        <begin position="585"/>
        <end position="605"/>
    </location>
</feature>
<feature type="transmembrane region" description="Helical" evidence="1">
    <location>
        <begin position="284"/>
        <end position="308"/>
    </location>
</feature>
<feature type="transmembrane region" description="Helical" evidence="1">
    <location>
        <begin position="314"/>
        <end position="331"/>
    </location>
</feature>
<evidence type="ECO:0008006" key="4">
    <source>
        <dbReference type="Google" id="ProtNLM"/>
    </source>
</evidence>
<proteinExistence type="predicted"/>
<feature type="transmembrane region" description="Helical" evidence="1">
    <location>
        <begin position="102"/>
        <end position="124"/>
    </location>
</feature>
<gene>
    <name evidence="2" type="ORF">BI347_18655</name>
</gene>
<comment type="caution">
    <text evidence="2">The sequence shown here is derived from an EMBL/GenBank/DDBJ whole genome shotgun (WGS) entry which is preliminary data.</text>
</comment>
<evidence type="ECO:0000313" key="2">
    <source>
        <dbReference type="EMBL" id="OHX11665.1"/>
    </source>
</evidence>
<evidence type="ECO:0000256" key="1">
    <source>
        <dbReference type="SAM" id="Phobius"/>
    </source>
</evidence>
<sequence length="672" mass="74279">MKLKAIRLHLPISHWLAIFLTAAALFLSFDLGNKQPEYRLRVEPTPGQIGHIHLVFYGSNFRSGDLTIPASGWSITHRQDSTVLAAEGAVEPVEIRAHSIPLAFGLLHFPAAGSVTLSGAAGYLQKIDLKSSTETVTMLTLGGPTSPVPSSGDVTLYSTGTQVAIALAVLALLTAIAWRMNHHYSQQTRAPKRMEIIYLALPFLLTTSLTLLAYIPGNASYDGSLQWTQAANRGELLPALGFPATYLMRLFTLVSSSPLPMLVLQSAAAALGTGMVLHQLRHRGVPFIIAMGAAIILAATPQYFAFFTGLGKDPLSLIGALFFTWALLAIFRRPKASPGMLGALAFSAVFSGLMRTNAMPVVMLVLVTTLALLFWRQKNRWAIAIGSIAIAVALITPKILTSLAVQEISEHQDTQHHAPTYTLPLGMFANWYIFHLFNAAIASEVNVPEKQAEPFFTLMPKDKWKKFSCHMTDDIIGTIFSNMEFTQTEYLKHLHQHQTTMAMTVLRLAYEHPDFALKRQACITEMLWHTGVDQKPFQTTATLGYDGVDKRFIDLAGESRTKWPALRLKIQNYQLWSEQENHFWLFWKPALPFILGIFIVGLYLVNHRDTGAALAFLLPLLSIAILAVVIPFPAYRYAYPGVLLMQLLSVLLFARPLHPSIRATQASHGCRD</sequence>
<feature type="transmembrane region" description="Helical" evidence="1">
    <location>
        <begin position="12"/>
        <end position="31"/>
    </location>
</feature>
<dbReference type="RefSeq" id="WP_071116706.1">
    <property type="nucleotide sequence ID" value="NZ_MKCS01000002.1"/>
</dbReference>
<dbReference type="AlphaFoldDB" id="A0A1S1WX90"/>
<protein>
    <recommendedName>
        <fullName evidence="4">Glycosyltransferase RgtA/B/C/D-like domain-containing protein</fullName>
    </recommendedName>
</protein>
<dbReference type="EMBL" id="MKCS01000002">
    <property type="protein sequence ID" value="OHX11665.1"/>
    <property type="molecule type" value="Genomic_DNA"/>
</dbReference>
<accession>A0A1S1WX90</accession>
<organism evidence="2 3">
    <name type="scientific">Chromobacterium sphagni</name>
    <dbReference type="NCBI Taxonomy" id="1903179"/>
    <lineage>
        <taxon>Bacteria</taxon>
        <taxon>Pseudomonadati</taxon>
        <taxon>Pseudomonadota</taxon>
        <taxon>Betaproteobacteria</taxon>
        <taxon>Neisseriales</taxon>
        <taxon>Chromobacteriaceae</taxon>
        <taxon>Chromobacterium</taxon>
    </lineage>
</organism>
<feature type="transmembrane region" description="Helical" evidence="1">
    <location>
        <begin position="154"/>
        <end position="176"/>
    </location>
</feature>
<feature type="transmembrane region" description="Helical" evidence="1">
    <location>
        <begin position="343"/>
        <end position="375"/>
    </location>
</feature>
<reference evidence="2 3" key="1">
    <citation type="submission" date="2016-09" db="EMBL/GenBank/DDBJ databases">
        <title>Chromobacterium muskegensis sp. nov., an insecticidal bacterium isolated from Sphagnum bogs.</title>
        <authorList>
            <person name="Sparks M.E."/>
            <person name="Blackburn M.B."/>
            <person name="Gundersen-Rindal D.E."/>
            <person name="Mitchell A."/>
            <person name="Farrar R."/>
            <person name="Kuhar D."/>
        </authorList>
    </citation>
    <scope>NUCLEOTIDE SEQUENCE [LARGE SCALE GENOMIC DNA]</scope>
    <source>
        <strain evidence="2 3">37-2</strain>
    </source>
</reference>